<dbReference type="InterPro" id="IPR013517">
    <property type="entry name" value="FG-GAP"/>
</dbReference>
<dbReference type="GO" id="GO:0009897">
    <property type="term" value="C:external side of plasma membrane"/>
    <property type="evidence" value="ECO:0007669"/>
    <property type="project" value="TreeGrafter"/>
</dbReference>
<keyword evidence="2" id="KW-0677">Repeat</keyword>
<keyword evidence="1" id="KW-0732">Signal</keyword>
<dbReference type="GO" id="GO:0005178">
    <property type="term" value="F:integrin binding"/>
    <property type="evidence" value="ECO:0007669"/>
    <property type="project" value="TreeGrafter"/>
</dbReference>
<dbReference type="PRINTS" id="PR01185">
    <property type="entry name" value="INTEGRINA"/>
</dbReference>
<dbReference type="GO" id="GO:0098609">
    <property type="term" value="P:cell-cell adhesion"/>
    <property type="evidence" value="ECO:0007669"/>
    <property type="project" value="TreeGrafter"/>
</dbReference>
<dbReference type="GO" id="GO:0007160">
    <property type="term" value="P:cell-matrix adhesion"/>
    <property type="evidence" value="ECO:0007669"/>
    <property type="project" value="TreeGrafter"/>
</dbReference>
<dbReference type="PROSITE" id="PS51470">
    <property type="entry name" value="FG_GAP"/>
    <property type="match status" value="2"/>
</dbReference>
<dbReference type="SMART" id="SM00191">
    <property type="entry name" value="Int_alpha"/>
    <property type="match status" value="2"/>
</dbReference>
<comment type="caution">
    <text evidence="6">The sequence shown here is derived from an EMBL/GenBank/DDBJ whole genome shotgun (WGS) entry which is preliminary data.</text>
</comment>
<dbReference type="EMBL" id="MU548901">
    <property type="protein sequence ID" value="KAI5627805.1"/>
    <property type="molecule type" value="Genomic_DNA"/>
</dbReference>
<feature type="repeat" description="FG-GAP" evidence="4">
    <location>
        <begin position="54"/>
        <end position="110"/>
    </location>
</feature>
<evidence type="ECO:0000256" key="2">
    <source>
        <dbReference type="ARBA" id="ARBA00022737"/>
    </source>
</evidence>
<keyword evidence="5 6" id="KW-0401">Integrin</keyword>
<comment type="subcellular location">
    <subcellularLocation>
        <location evidence="5">Membrane</location>
        <topology evidence="5">Single-pass type I membrane protein</topology>
    </subcellularLocation>
</comment>
<dbReference type="Proteomes" id="UP001205998">
    <property type="component" value="Unassembled WGS sequence"/>
</dbReference>
<comment type="similarity">
    <text evidence="5">Belongs to the integrin alpha chain family.</text>
</comment>
<dbReference type="InterPro" id="IPR028994">
    <property type="entry name" value="Integrin_alpha_N"/>
</dbReference>
<proteinExistence type="inferred from homology"/>
<evidence type="ECO:0000256" key="4">
    <source>
        <dbReference type="PROSITE-ProRule" id="PRU00803"/>
    </source>
</evidence>
<evidence type="ECO:0000313" key="6">
    <source>
        <dbReference type="EMBL" id="KAI5627805.1"/>
    </source>
</evidence>
<dbReference type="InterPro" id="IPR013519">
    <property type="entry name" value="Int_alpha_beta-p"/>
</dbReference>
<evidence type="ECO:0000256" key="5">
    <source>
        <dbReference type="RuleBase" id="RU003762"/>
    </source>
</evidence>
<name>A0AAD5FSQ6_SILAS</name>
<dbReference type="InterPro" id="IPR000413">
    <property type="entry name" value="Integrin_alpha"/>
</dbReference>
<feature type="non-terminal residue" evidence="6">
    <location>
        <position position="148"/>
    </location>
</feature>
<protein>
    <submittedName>
        <fullName evidence="6">Integrin alpha-L isoform X2</fullName>
    </submittedName>
</protein>
<dbReference type="GO" id="GO:0033627">
    <property type="term" value="P:cell adhesion mediated by integrin"/>
    <property type="evidence" value="ECO:0007669"/>
    <property type="project" value="TreeGrafter"/>
</dbReference>
<feature type="repeat" description="FG-GAP" evidence="4">
    <location>
        <begin position="1"/>
        <end position="53"/>
    </location>
</feature>
<accession>A0AAD5FSQ6</accession>
<dbReference type="GO" id="GO:0007229">
    <property type="term" value="P:integrin-mediated signaling pathway"/>
    <property type="evidence" value="ECO:0007669"/>
    <property type="project" value="UniProtKB-KW"/>
</dbReference>
<keyword evidence="5" id="KW-0675">Receptor</keyword>
<keyword evidence="3" id="KW-0325">Glycoprotein</keyword>
<evidence type="ECO:0000313" key="7">
    <source>
        <dbReference type="Proteomes" id="UP001205998"/>
    </source>
</evidence>
<dbReference type="AlphaFoldDB" id="A0AAD5FSQ6"/>
<dbReference type="Gene3D" id="2.130.10.130">
    <property type="entry name" value="Integrin alpha, N-terminal"/>
    <property type="match status" value="1"/>
</dbReference>
<evidence type="ECO:0000256" key="3">
    <source>
        <dbReference type="ARBA" id="ARBA00023180"/>
    </source>
</evidence>
<keyword evidence="5" id="KW-0130">Cell adhesion</keyword>
<dbReference type="Pfam" id="PF01839">
    <property type="entry name" value="FG-GAP"/>
    <property type="match status" value="2"/>
</dbReference>
<dbReference type="GO" id="GO:0008305">
    <property type="term" value="C:integrin complex"/>
    <property type="evidence" value="ECO:0007669"/>
    <property type="project" value="InterPro"/>
</dbReference>
<sequence>IGSYFGGSVCVLDLDSDYNTDFLVVGAPHYYQPHPQREGRVYIYRLTQELMLEKVLEVCESARGWFGMTLAAVADINGDLLQDLAVGAPLENDQRGAVYIYLGKHEQGIRSQYSQYFGLAIDGVMDMGQDGLTDIAVGAQGTILLFRY</sequence>
<dbReference type="PANTHER" id="PTHR23220">
    <property type="entry name" value="INTEGRIN ALPHA"/>
    <property type="match status" value="1"/>
</dbReference>
<dbReference type="SUPFAM" id="SSF69318">
    <property type="entry name" value="Integrin alpha N-terminal domain"/>
    <property type="match status" value="1"/>
</dbReference>
<gene>
    <name evidence="6" type="ORF">C0J50_8352</name>
</gene>
<organism evidence="6 7">
    <name type="scientific">Silurus asotus</name>
    <name type="common">Amur catfish</name>
    <name type="synonym">Parasilurus asotus</name>
    <dbReference type="NCBI Taxonomy" id="30991"/>
    <lineage>
        <taxon>Eukaryota</taxon>
        <taxon>Metazoa</taxon>
        <taxon>Chordata</taxon>
        <taxon>Craniata</taxon>
        <taxon>Vertebrata</taxon>
        <taxon>Euteleostomi</taxon>
        <taxon>Actinopterygii</taxon>
        <taxon>Neopterygii</taxon>
        <taxon>Teleostei</taxon>
        <taxon>Ostariophysi</taxon>
        <taxon>Siluriformes</taxon>
        <taxon>Siluridae</taxon>
        <taxon>Silurus</taxon>
    </lineage>
</organism>
<keyword evidence="7" id="KW-1185">Reference proteome</keyword>
<feature type="non-terminal residue" evidence="6">
    <location>
        <position position="1"/>
    </location>
</feature>
<evidence type="ECO:0000256" key="1">
    <source>
        <dbReference type="ARBA" id="ARBA00022729"/>
    </source>
</evidence>
<dbReference type="PANTHER" id="PTHR23220:SF84">
    <property type="entry name" value="INTEGRIN ALPHA-L"/>
    <property type="match status" value="1"/>
</dbReference>
<reference evidence="6" key="1">
    <citation type="submission" date="2018-07" db="EMBL/GenBank/DDBJ databases">
        <title>Comparative genomics of catfishes provides insights into carnivory and benthic adaptation.</title>
        <authorList>
            <person name="Zhang Y."/>
            <person name="Wang D."/>
            <person name="Peng Z."/>
            <person name="Zheng S."/>
            <person name="Shao F."/>
            <person name="Tao W."/>
        </authorList>
    </citation>
    <scope>NUCLEOTIDE SEQUENCE</scope>
    <source>
        <strain evidence="6">Chongqing</strain>
    </source>
</reference>